<dbReference type="SUPFAM" id="SSF53448">
    <property type="entry name" value="Nucleotide-diphospho-sugar transferases"/>
    <property type="match status" value="1"/>
</dbReference>
<dbReference type="OrthoDB" id="9771846at2"/>
<protein>
    <recommendedName>
        <fullName evidence="5">Glycosyltransferase 2-like domain-containing protein</fullName>
    </recommendedName>
</protein>
<comment type="pathway">
    <text evidence="1">Cell wall biogenesis; cell wall polysaccharide biosynthesis.</text>
</comment>
<gene>
    <name evidence="6" type="ORF">SAMN02910414_01319</name>
</gene>
<evidence type="ECO:0000313" key="7">
    <source>
        <dbReference type="Proteomes" id="UP000183918"/>
    </source>
</evidence>
<accession>A0A1H3J372</accession>
<dbReference type="PANTHER" id="PTHR43179">
    <property type="entry name" value="RHAMNOSYLTRANSFERASE WBBL"/>
    <property type="match status" value="1"/>
</dbReference>
<keyword evidence="7" id="KW-1185">Reference proteome</keyword>
<evidence type="ECO:0000256" key="3">
    <source>
        <dbReference type="ARBA" id="ARBA00022676"/>
    </source>
</evidence>
<dbReference type="GO" id="GO:0016757">
    <property type="term" value="F:glycosyltransferase activity"/>
    <property type="evidence" value="ECO:0007669"/>
    <property type="project" value="UniProtKB-KW"/>
</dbReference>
<dbReference type="STRING" id="1122142.SAMN02910414_01319"/>
<dbReference type="Pfam" id="PF00535">
    <property type="entry name" value="Glycos_transf_2"/>
    <property type="match status" value="1"/>
</dbReference>
<dbReference type="Proteomes" id="UP000183918">
    <property type="component" value="Unassembled WGS sequence"/>
</dbReference>
<proteinExistence type="inferred from homology"/>
<name>A0A1H3J372_9FIRM</name>
<organism evidence="6 7">
    <name type="scientific">Lachnobacterium bovis DSM 14045</name>
    <dbReference type="NCBI Taxonomy" id="1122142"/>
    <lineage>
        <taxon>Bacteria</taxon>
        <taxon>Bacillati</taxon>
        <taxon>Bacillota</taxon>
        <taxon>Clostridia</taxon>
        <taxon>Lachnospirales</taxon>
        <taxon>Lachnospiraceae</taxon>
        <taxon>Lachnobacterium</taxon>
    </lineage>
</organism>
<evidence type="ECO:0000256" key="4">
    <source>
        <dbReference type="ARBA" id="ARBA00022679"/>
    </source>
</evidence>
<dbReference type="InterPro" id="IPR001173">
    <property type="entry name" value="Glyco_trans_2-like"/>
</dbReference>
<dbReference type="PANTHER" id="PTHR43179:SF12">
    <property type="entry name" value="GALACTOFURANOSYLTRANSFERASE GLFT2"/>
    <property type="match status" value="1"/>
</dbReference>
<sequence>MDKIGVVVCNYNKSKDLDNCITSILESTCKDIEIYVVDNASKDNSLELLHNKYEEKVYIIENTQNLGGSGGFNTGLRAVMKENFKYLMCIDNDAMIDENAIEKLKEFLDEHEECGMACAKVYNTSNPNIVQQYGIKVDFNDFCVKSPYAGRIEDGTMPDYVYCDAVPACALMLRKEVINEIGVMPEENFLYWDDTTWCRRCTTAGYKIACVGDAKALHAMGAKKEVENTFPTYYAWRNWIKFYIEFTKDEELERMSEVFLRNLFVALYDSEYNEETYRISTIMAAFNDAIYGVYGKARDGIIGKIKNLYKREKKIIKRYKIINIKSNNLVEDAQRLKLKLERIALEMGKNIIVRVDGLGKPDIVMCDYIFILDDLSLEYIYADKNENILLNEEDTFYVMNFAYSKKVFHDMYKELFIRQAKYLRDKEKNGFS</sequence>
<evidence type="ECO:0000313" key="6">
    <source>
        <dbReference type="EMBL" id="SDY33989.1"/>
    </source>
</evidence>
<evidence type="ECO:0000256" key="2">
    <source>
        <dbReference type="ARBA" id="ARBA00006739"/>
    </source>
</evidence>
<evidence type="ECO:0000256" key="1">
    <source>
        <dbReference type="ARBA" id="ARBA00004776"/>
    </source>
</evidence>
<comment type="similarity">
    <text evidence="2">Belongs to the glycosyltransferase 2 family.</text>
</comment>
<keyword evidence="3" id="KW-0328">Glycosyltransferase</keyword>
<dbReference type="Gene3D" id="3.90.550.10">
    <property type="entry name" value="Spore Coat Polysaccharide Biosynthesis Protein SpsA, Chain A"/>
    <property type="match status" value="1"/>
</dbReference>
<feature type="domain" description="Glycosyltransferase 2-like" evidence="5">
    <location>
        <begin position="6"/>
        <end position="174"/>
    </location>
</feature>
<reference evidence="6 7" key="1">
    <citation type="submission" date="2016-10" db="EMBL/GenBank/DDBJ databases">
        <authorList>
            <person name="de Groot N.N."/>
        </authorList>
    </citation>
    <scope>NUCLEOTIDE SEQUENCE [LARGE SCALE GENOMIC DNA]</scope>
    <source>
        <strain evidence="6 7">DSM 14045</strain>
    </source>
</reference>
<dbReference type="CDD" id="cd04186">
    <property type="entry name" value="GT_2_like_c"/>
    <property type="match status" value="1"/>
</dbReference>
<dbReference type="AlphaFoldDB" id="A0A1H3J372"/>
<dbReference type="EMBL" id="FNPG01000014">
    <property type="protein sequence ID" value="SDY33989.1"/>
    <property type="molecule type" value="Genomic_DNA"/>
</dbReference>
<keyword evidence="4" id="KW-0808">Transferase</keyword>
<evidence type="ECO:0000259" key="5">
    <source>
        <dbReference type="Pfam" id="PF00535"/>
    </source>
</evidence>
<dbReference type="InterPro" id="IPR029044">
    <property type="entry name" value="Nucleotide-diphossugar_trans"/>
</dbReference>
<dbReference type="RefSeq" id="WP_074717282.1">
    <property type="nucleotide sequence ID" value="NZ_FNPG01000014.1"/>
</dbReference>